<proteinExistence type="predicted"/>
<sequence>MRIAATEVRPGDVILNGYGQGFRVESIVPNGESPTFHTVDDNGLTRVLRADGYHKVNVRR</sequence>
<keyword evidence="2" id="KW-1185">Reference proteome</keyword>
<protein>
    <submittedName>
        <fullName evidence="1">Uncharacterized protein</fullName>
    </submittedName>
</protein>
<reference evidence="1" key="1">
    <citation type="submission" date="2020-07" db="EMBL/GenBank/DDBJ databases">
        <title>Complete genome sequence of Streptomyces phage Shaeky.</title>
        <authorList>
            <person name="Shodrock S.L."/>
            <person name="Higbee T."/>
            <person name="Clark J.D."/>
            <person name="Hernandez I."/>
            <person name="Liu M."/>
            <person name="Burrowes B."/>
        </authorList>
    </citation>
    <scope>NUCLEOTIDE SEQUENCE</scope>
</reference>
<dbReference type="Proteomes" id="UP000663581">
    <property type="component" value="Segment"/>
</dbReference>
<dbReference type="EMBL" id="MT701595">
    <property type="protein sequence ID" value="QPB09734.1"/>
    <property type="molecule type" value="Genomic_DNA"/>
</dbReference>
<evidence type="ECO:0000313" key="1">
    <source>
        <dbReference type="EMBL" id="QPB09734.1"/>
    </source>
</evidence>
<evidence type="ECO:0000313" key="2">
    <source>
        <dbReference type="Proteomes" id="UP000663581"/>
    </source>
</evidence>
<gene>
    <name evidence="1" type="ORF">CPT_Shaeky_047</name>
</gene>
<accession>A0A873WVQ1</accession>
<organism evidence="1 2">
    <name type="scientific">Streptomyces phage Shaeky</name>
    <dbReference type="NCBI Taxonomy" id="2767586"/>
    <lineage>
        <taxon>Viruses</taxon>
        <taxon>Duplodnaviria</taxon>
        <taxon>Heunggongvirae</taxon>
        <taxon>Uroviricota</taxon>
        <taxon>Caudoviricetes</taxon>
        <taxon>Colingsworthviridae</taxon>
        <taxon>Shaekyvirus</taxon>
        <taxon>Shaekyvirus shaeky</taxon>
    </lineage>
</organism>
<name>A0A873WVQ1_9CAUD</name>